<sequence length="252" mass="29175">MDQLEKVFDFDGHNVRTCLIDGKPWIVAKDVADILDFRDTNAMTRHLDDDESIHVQLTGMNMKSTLVSESALYYAVLRSKKPEAKQFRRWVTDEVLPSIRKTGSYESKPSYMIDDPIERAQQWINEQQKVKLLEQKAAEYQKKAAYVDQILMSKSTVTTTQIAKDYGMSGQQMNRILHEQGVQYKQSGQWLLYSKHHDQGYTKSSTIDIVRSDGRPDVTMNTKWTQKGRLFIHRIMEKMGYNALVDKKEAVS</sequence>
<gene>
    <name evidence="2" type="ORF">EV213_12249</name>
</gene>
<dbReference type="PANTHER" id="PTHR36180">
    <property type="entry name" value="DNA-BINDING PROTEIN-RELATED-RELATED"/>
    <property type="match status" value="1"/>
</dbReference>
<evidence type="ECO:0000313" key="3">
    <source>
        <dbReference type="Proteomes" id="UP000295632"/>
    </source>
</evidence>
<dbReference type="RefSeq" id="WP_133581970.1">
    <property type="nucleotide sequence ID" value="NZ_SNYJ01000022.1"/>
</dbReference>
<dbReference type="AlphaFoldDB" id="A0A4R6TRG0"/>
<feature type="domain" description="Bro-N" evidence="1">
    <location>
        <begin position="1"/>
        <end position="103"/>
    </location>
</feature>
<accession>A0A4R6TRG0</accession>
<protein>
    <submittedName>
        <fullName evidence="2">Prophage antirepressor-like protein</fullName>
    </submittedName>
</protein>
<dbReference type="SMART" id="SM01040">
    <property type="entry name" value="Bro-N"/>
    <property type="match status" value="1"/>
</dbReference>
<dbReference type="GO" id="GO:0003677">
    <property type="term" value="F:DNA binding"/>
    <property type="evidence" value="ECO:0007669"/>
    <property type="project" value="InterPro"/>
</dbReference>
<comment type="caution">
    <text evidence="2">The sequence shown here is derived from an EMBL/GenBank/DDBJ whole genome shotgun (WGS) entry which is preliminary data.</text>
</comment>
<dbReference type="Proteomes" id="UP000295632">
    <property type="component" value="Unassembled WGS sequence"/>
</dbReference>
<evidence type="ECO:0000259" key="1">
    <source>
        <dbReference type="PROSITE" id="PS51750"/>
    </source>
</evidence>
<dbReference type="Pfam" id="PF02498">
    <property type="entry name" value="Bro-N"/>
    <property type="match status" value="1"/>
</dbReference>
<dbReference type="InterPro" id="IPR003497">
    <property type="entry name" value="BRO_N_domain"/>
</dbReference>
<evidence type="ECO:0000313" key="2">
    <source>
        <dbReference type="EMBL" id="TDQ35262.1"/>
    </source>
</evidence>
<reference evidence="2 3" key="1">
    <citation type="submission" date="2019-03" db="EMBL/GenBank/DDBJ databases">
        <title>Genomic Encyclopedia of Type Strains, Phase IV (KMG-IV): sequencing the most valuable type-strain genomes for metagenomic binning, comparative biology and taxonomic classification.</title>
        <authorList>
            <person name="Goeker M."/>
        </authorList>
    </citation>
    <scope>NUCLEOTIDE SEQUENCE [LARGE SCALE GENOMIC DNA]</scope>
    <source>
        <strain evidence="2 3">DSM 28697</strain>
    </source>
</reference>
<dbReference type="EMBL" id="SNYJ01000022">
    <property type="protein sequence ID" value="TDQ35262.1"/>
    <property type="molecule type" value="Genomic_DNA"/>
</dbReference>
<dbReference type="InterPro" id="IPR005039">
    <property type="entry name" value="Ant_C"/>
</dbReference>
<name>A0A4R6TRG0_9BACI</name>
<keyword evidence="3" id="KW-1185">Reference proteome</keyword>
<dbReference type="PROSITE" id="PS51750">
    <property type="entry name" value="BRO_N"/>
    <property type="match status" value="1"/>
</dbReference>
<proteinExistence type="predicted"/>
<dbReference type="OrthoDB" id="9812611at2"/>
<dbReference type="PANTHER" id="PTHR36180:SF2">
    <property type="entry name" value="BRO FAMILY PROTEIN"/>
    <property type="match status" value="1"/>
</dbReference>
<dbReference type="Pfam" id="PF03374">
    <property type="entry name" value="ANT"/>
    <property type="match status" value="1"/>
</dbReference>
<organism evidence="2 3">
    <name type="scientific">Aureibacillus halotolerans</name>
    <dbReference type="NCBI Taxonomy" id="1508390"/>
    <lineage>
        <taxon>Bacteria</taxon>
        <taxon>Bacillati</taxon>
        <taxon>Bacillota</taxon>
        <taxon>Bacilli</taxon>
        <taxon>Bacillales</taxon>
        <taxon>Bacillaceae</taxon>
        <taxon>Aureibacillus</taxon>
    </lineage>
</organism>